<dbReference type="InterPro" id="IPR022061">
    <property type="entry name" value="DUF3617"/>
</dbReference>
<feature type="region of interest" description="Disordered" evidence="1">
    <location>
        <begin position="180"/>
        <end position="206"/>
    </location>
</feature>
<organism evidence="3 4">
    <name type="scientific">Allosphingosinicella deserti</name>
    <dbReference type="NCBI Taxonomy" id="2116704"/>
    <lineage>
        <taxon>Bacteria</taxon>
        <taxon>Pseudomonadati</taxon>
        <taxon>Pseudomonadota</taxon>
        <taxon>Alphaproteobacteria</taxon>
        <taxon>Sphingomonadales</taxon>
        <taxon>Sphingomonadaceae</taxon>
        <taxon>Allosphingosinicella</taxon>
    </lineage>
</organism>
<dbReference type="Proteomes" id="UP000241167">
    <property type="component" value="Unassembled WGS sequence"/>
</dbReference>
<dbReference type="EMBL" id="PXYI01000008">
    <property type="protein sequence ID" value="PSJ37692.1"/>
    <property type="molecule type" value="Genomic_DNA"/>
</dbReference>
<name>A0A2P7QI94_9SPHN</name>
<evidence type="ECO:0008006" key="5">
    <source>
        <dbReference type="Google" id="ProtNLM"/>
    </source>
</evidence>
<protein>
    <recommendedName>
        <fullName evidence="5">DUF3617 domain-containing protein</fullName>
    </recommendedName>
</protein>
<proteinExistence type="predicted"/>
<feature type="compositionally biased region" description="Low complexity" evidence="1">
    <location>
        <begin position="186"/>
        <end position="206"/>
    </location>
</feature>
<feature type="chain" id="PRO_5015115123" description="DUF3617 domain-containing protein" evidence="2">
    <location>
        <begin position="34"/>
        <end position="206"/>
    </location>
</feature>
<evidence type="ECO:0000313" key="4">
    <source>
        <dbReference type="Proteomes" id="UP000241167"/>
    </source>
</evidence>
<dbReference type="Pfam" id="PF12276">
    <property type="entry name" value="DUF3617"/>
    <property type="match status" value="1"/>
</dbReference>
<dbReference type="AlphaFoldDB" id="A0A2P7QI94"/>
<keyword evidence="4" id="KW-1185">Reference proteome</keyword>
<gene>
    <name evidence="3" type="ORF">C7I55_21785</name>
</gene>
<sequence length="206" mass="20891">MVIRSVPRYRSSTTMRKRGDPMRILILASVCLAAGCGAAEEKAADAPAAAASMGAGQWETSFETTAFRSTDGKTPLIKAAVGEKATSSACLAAGSESKPEPAVLVGPAYKCTYQPGSYIKSGRLNAQLNCTRDGKGPINISLSGTSTADTLDATAETTSFLAGDGDFTMKQKILAKRTGPTCQAPAAADGNSTDASASASANANAG</sequence>
<reference evidence="3 4" key="1">
    <citation type="submission" date="2018-03" db="EMBL/GenBank/DDBJ databases">
        <title>The draft genome of Sphingosinicella sp. GL-C-18.</title>
        <authorList>
            <person name="Liu L."/>
            <person name="Li L."/>
            <person name="Liang L."/>
            <person name="Zhang X."/>
            <person name="Wang T."/>
        </authorList>
    </citation>
    <scope>NUCLEOTIDE SEQUENCE [LARGE SCALE GENOMIC DNA]</scope>
    <source>
        <strain evidence="3 4">GL-C-18</strain>
    </source>
</reference>
<evidence type="ECO:0000313" key="3">
    <source>
        <dbReference type="EMBL" id="PSJ37692.1"/>
    </source>
</evidence>
<comment type="caution">
    <text evidence="3">The sequence shown here is derived from an EMBL/GenBank/DDBJ whole genome shotgun (WGS) entry which is preliminary data.</text>
</comment>
<feature type="signal peptide" evidence="2">
    <location>
        <begin position="1"/>
        <end position="33"/>
    </location>
</feature>
<evidence type="ECO:0000256" key="1">
    <source>
        <dbReference type="SAM" id="MobiDB-lite"/>
    </source>
</evidence>
<evidence type="ECO:0000256" key="2">
    <source>
        <dbReference type="SAM" id="SignalP"/>
    </source>
</evidence>
<keyword evidence="2" id="KW-0732">Signal</keyword>
<accession>A0A2P7QI94</accession>